<feature type="non-terminal residue" evidence="2">
    <location>
        <position position="270"/>
    </location>
</feature>
<reference evidence="2" key="1">
    <citation type="submission" date="2020-02" db="EMBL/GenBank/DDBJ databases">
        <authorList>
            <person name="Meier V. D."/>
        </authorList>
    </citation>
    <scope>NUCLEOTIDE SEQUENCE</scope>
    <source>
        <strain evidence="2">AVDCRST_MAG30</strain>
    </source>
</reference>
<sequence length="270" mass="30695">EREAAGRDLGGGPRRGRAPARARLLRAGGHRLRRRRRRLLRDPRPRGHRRGARRRAPGGDRARHRVADLRHRLRVHHDRARRALHGELPHPRGRRLLGPGARVEPAADVGDHARRELHRALPVRGDLRGRRRPRAGDARGGREAGRHAGDARERRGAAQRDRRRHDHDPLHVGGRGGRRPLRPDHRLADRRLHPRRPVAQPRGGRLRGDGLRPAGRDGGGRLGRPRAQHRHRDRGQHDRRDRAGVHHPPRAGPRGARQRVRGAEGERRGL</sequence>
<feature type="compositionally biased region" description="Basic and acidic residues" evidence="1">
    <location>
        <begin position="134"/>
        <end position="170"/>
    </location>
</feature>
<organism evidence="2">
    <name type="scientific">uncultured Solirubrobacteraceae bacterium</name>
    <dbReference type="NCBI Taxonomy" id="1162706"/>
    <lineage>
        <taxon>Bacteria</taxon>
        <taxon>Bacillati</taxon>
        <taxon>Actinomycetota</taxon>
        <taxon>Thermoleophilia</taxon>
        <taxon>Solirubrobacterales</taxon>
        <taxon>Solirubrobacteraceae</taxon>
        <taxon>environmental samples</taxon>
    </lineage>
</organism>
<evidence type="ECO:0000313" key="2">
    <source>
        <dbReference type="EMBL" id="CAA9487177.1"/>
    </source>
</evidence>
<name>A0A6J4S7C9_9ACTN</name>
<evidence type="ECO:0000256" key="1">
    <source>
        <dbReference type="SAM" id="MobiDB-lite"/>
    </source>
</evidence>
<feature type="compositionally biased region" description="Basic residues" evidence="1">
    <location>
        <begin position="46"/>
        <end position="56"/>
    </location>
</feature>
<feature type="region of interest" description="Disordered" evidence="1">
    <location>
        <begin position="34"/>
        <end position="64"/>
    </location>
</feature>
<gene>
    <name evidence="2" type="ORF">AVDCRST_MAG30-1163</name>
</gene>
<dbReference type="AlphaFoldDB" id="A0A6J4S7C9"/>
<feature type="region of interest" description="Disordered" evidence="1">
    <location>
        <begin position="80"/>
        <end position="270"/>
    </location>
</feature>
<feature type="compositionally biased region" description="Basic and acidic residues" evidence="1">
    <location>
        <begin position="261"/>
        <end position="270"/>
    </location>
</feature>
<feature type="compositionally biased region" description="Basic residues" evidence="1">
    <location>
        <begin position="223"/>
        <end position="234"/>
    </location>
</feature>
<dbReference type="EMBL" id="CADCVS010000178">
    <property type="protein sequence ID" value="CAA9487177.1"/>
    <property type="molecule type" value="Genomic_DNA"/>
</dbReference>
<protein>
    <submittedName>
        <fullName evidence="2">Uncharacterized protein</fullName>
    </submittedName>
</protein>
<proteinExistence type="predicted"/>
<feature type="compositionally biased region" description="Basic and acidic residues" evidence="1">
    <location>
        <begin position="235"/>
        <end position="244"/>
    </location>
</feature>
<feature type="compositionally biased region" description="Basic and acidic residues" evidence="1">
    <location>
        <begin position="181"/>
        <end position="191"/>
    </location>
</feature>
<feature type="non-terminal residue" evidence="2">
    <location>
        <position position="1"/>
    </location>
</feature>
<feature type="region of interest" description="Disordered" evidence="1">
    <location>
        <begin position="1"/>
        <end position="20"/>
    </location>
</feature>
<feature type="compositionally biased region" description="Basic and acidic residues" evidence="1">
    <location>
        <begin position="206"/>
        <end position="219"/>
    </location>
</feature>
<accession>A0A6J4S7C9</accession>